<dbReference type="STRING" id="1189612.A33Q_3386"/>
<keyword evidence="2" id="KW-1185">Reference proteome</keyword>
<comment type="caution">
    <text evidence="1">The sequence shown here is derived from an EMBL/GenBank/DDBJ whole genome shotgun (WGS) entry which is preliminary data.</text>
</comment>
<dbReference type="EMBL" id="ALWO02000040">
    <property type="protein sequence ID" value="EOZ95181.1"/>
    <property type="molecule type" value="Genomic_DNA"/>
</dbReference>
<organism evidence="1 2">
    <name type="scientific">Indibacter alkaliphilus (strain CCUG 57479 / KCTC 22604 / LW1)</name>
    <dbReference type="NCBI Taxonomy" id="1189612"/>
    <lineage>
        <taxon>Bacteria</taxon>
        <taxon>Pseudomonadati</taxon>
        <taxon>Bacteroidota</taxon>
        <taxon>Cytophagia</taxon>
        <taxon>Cytophagales</taxon>
        <taxon>Cyclobacteriaceae</taxon>
    </lineage>
</organism>
<dbReference type="Proteomes" id="UP000006073">
    <property type="component" value="Unassembled WGS sequence"/>
</dbReference>
<gene>
    <name evidence="1" type="ORF">A33Q_3386</name>
</gene>
<dbReference type="AlphaFoldDB" id="S2DSZ3"/>
<protein>
    <submittedName>
        <fullName evidence="1">Uncharacterized protein</fullName>
    </submittedName>
</protein>
<reference evidence="1 2" key="1">
    <citation type="journal article" date="2013" name="Genome Announc.">
        <title>Draft Genome Sequence of Indibacter alkaliphilus Strain LW1T, Isolated from Lonar Lake, a Haloalkaline Lake in the Buldana District of Maharashtra, India.</title>
        <authorList>
            <person name="Singh A."/>
            <person name="Kumar Jangir P."/>
            <person name="Sharma R."/>
            <person name="Singh A."/>
            <person name="Kumar Pinnaka A."/>
            <person name="Shivaji S."/>
        </authorList>
    </citation>
    <scope>NUCLEOTIDE SEQUENCE [LARGE SCALE GENOMIC DNA]</scope>
    <source>
        <strain evidence="2">CCUG 57479 / KCTC 22604 / LW1</strain>
    </source>
</reference>
<proteinExistence type="predicted"/>
<sequence length="57" mass="6506">MKLNAVFFITKVKNSTFYSLVAGNELGLTVELVQFFYQSWHGPEILSQIPFLSNHLS</sequence>
<name>S2DSZ3_INDAL</name>
<evidence type="ECO:0000313" key="1">
    <source>
        <dbReference type="EMBL" id="EOZ95181.1"/>
    </source>
</evidence>
<accession>S2DSZ3</accession>
<evidence type="ECO:0000313" key="2">
    <source>
        <dbReference type="Proteomes" id="UP000006073"/>
    </source>
</evidence>